<gene>
    <name evidence="3" type="ORF">EEDITHA_LOCUS22225</name>
</gene>
<feature type="domain" description="DUF4604" evidence="2">
    <location>
        <begin position="5"/>
        <end position="79"/>
    </location>
</feature>
<evidence type="ECO:0000259" key="2">
    <source>
        <dbReference type="Pfam" id="PF15377"/>
    </source>
</evidence>
<accession>A0AAU9VD47</accession>
<dbReference type="AlphaFoldDB" id="A0AAU9VD47"/>
<sequence>MNRKRNISYIKPEDPHFLKVLKKQAGYDDVNHKFDKLQNDEEDFVEDEESDSPQVVVLKKGDLTAEEAEAEKEKIIKIESETKADLNQRVIFKTKLKMKDKNKRKQNTSINKLSSKASNQLLSFGDDNFDDE</sequence>
<feature type="compositionally biased region" description="Basic residues" evidence="1">
    <location>
        <begin position="97"/>
        <end position="106"/>
    </location>
</feature>
<feature type="compositionally biased region" description="Polar residues" evidence="1">
    <location>
        <begin position="107"/>
        <end position="122"/>
    </location>
</feature>
<evidence type="ECO:0000256" key="1">
    <source>
        <dbReference type="SAM" id="MobiDB-lite"/>
    </source>
</evidence>
<dbReference type="InterPro" id="IPR040219">
    <property type="entry name" value="KIAA1143-like"/>
</dbReference>
<dbReference type="PANTHER" id="PTHR31195">
    <property type="entry name" value="GEO02494P1"/>
    <property type="match status" value="1"/>
</dbReference>
<evidence type="ECO:0000313" key="4">
    <source>
        <dbReference type="Proteomes" id="UP001153954"/>
    </source>
</evidence>
<dbReference type="InterPro" id="IPR027911">
    <property type="entry name" value="DUF4604"/>
</dbReference>
<organism evidence="3 4">
    <name type="scientific">Euphydryas editha</name>
    <name type="common">Edith's checkerspot</name>
    <dbReference type="NCBI Taxonomy" id="104508"/>
    <lineage>
        <taxon>Eukaryota</taxon>
        <taxon>Metazoa</taxon>
        <taxon>Ecdysozoa</taxon>
        <taxon>Arthropoda</taxon>
        <taxon>Hexapoda</taxon>
        <taxon>Insecta</taxon>
        <taxon>Pterygota</taxon>
        <taxon>Neoptera</taxon>
        <taxon>Endopterygota</taxon>
        <taxon>Lepidoptera</taxon>
        <taxon>Glossata</taxon>
        <taxon>Ditrysia</taxon>
        <taxon>Papilionoidea</taxon>
        <taxon>Nymphalidae</taxon>
        <taxon>Nymphalinae</taxon>
        <taxon>Euphydryas</taxon>
    </lineage>
</organism>
<evidence type="ECO:0000313" key="3">
    <source>
        <dbReference type="EMBL" id="CAH2108273.1"/>
    </source>
</evidence>
<dbReference type="PANTHER" id="PTHR31195:SF2">
    <property type="entry name" value="GEO02494P1"/>
    <property type="match status" value="1"/>
</dbReference>
<name>A0AAU9VD47_EUPED</name>
<proteinExistence type="predicted"/>
<dbReference type="Pfam" id="PF15377">
    <property type="entry name" value="DUF4604"/>
    <property type="match status" value="1"/>
</dbReference>
<reference evidence="3" key="1">
    <citation type="submission" date="2022-03" db="EMBL/GenBank/DDBJ databases">
        <authorList>
            <person name="Tunstrom K."/>
        </authorList>
    </citation>
    <scope>NUCLEOTIDE SEQUENCE</scope>
</reference>
<dbReference type="EMBL" id="CAKOGL010000031">
    <property type="protein sequence ID" value="CAH2108273.1"/>
    <property type="molecule type" value="Genomic_DNA"/>
</dbReference>
<comment type="caution">
    <text evidence="3">The sequence shown here is derived from an EMBL/GenBank/DDBJ whole genome shotgun (WGS) entry which is preliminary data.</text>
</comment>
<keyword evidence="4" id="KW-1185">Reference proteome</keyword>
<protein>
    <recommendedName>
        <fullName evidence="2">DUF4604 domain-containing protein</fullName>
    </recommendedName>
</protein>
<dbReference type="Proteomes" id="UP001153954">
    <property type="component" value="Unassembled WGS sequence"/>
</dbReference>
<feature type="region of interest" description="Disordered" evidence="1">
    <location>
        <begin position="97"/>
        <end position="132"/>
    </location>
</feature>